<sequence>LEKPFIAARPPPRSSPSVAYAWLGRCQPAARLHHLKGSGEARAARPSSAQPSGLTLRLQQGEDIAFANRPLHVADDGAAGVVHELHTHLQALPLGAGPAQHLGHL</sequence>
<evidence type="ECO:0000313" key="1">
    <source>
        <dbReference type="EMBL" id="KGL89660.1"/>
    </source>
</evidence>
<evidence type="ECO:0000313" key="2">
    <source>
        <dbReference type="Proteomes" id="UP000053858"/>
    </source>
</evidence>
<name>A0A0A0A9M5_CHAVO</name>
<dbReference type="AlphaFoldDB" id="A0A0A0A9M5"/>
<feature type="non-terminal residue" evidence="1">
    <location>
        <position position="1"/>
    </location>
</feature>
<accession>A0A0A0A9M5</accession>
<feature type="non-terminal residue" evidence="1">
    <location>
        <position position="105"/>
    </location>
</feature>
<reference evidence="2" key="1">
    <citation type="journal article" date="2014" name="Science">
        <title>Comparative genomics reveals insights into avian genome evolution and adaptation.</title>
        <authorList>
            <consortium name="Avian Genome Consortium"/>
            <person name="Zhang G."/>
            <person name="Li C."/>
            <person name="Li Q."/>
            <person name="Li B."/>
            <person name="Larkin D.M."/>
            <person name="Lee C."/>
            <person name="Storz J.F."/>
            <person name="Antunes A."/>
            <person name="Greenwold M.J."/>
            <person name="Meredith R.W."/>
            <person name="Odeen A."/>
            <person name="Cui J."/>
            <person name="Zhou Q."/>
            <person name="Xu L."/>
            <person name="Pan H."/>
            <person name="Wang Z."/>
            <person name="Jin L."/>
            <person name="Zhang P."/>
            <person name="Hu H."/>
            <person name="Yang W."/>
            <person name="Hu J."/>
            <person name="Xiao J."/>
            <person name="Yang Z."/>
            <person name="Liu Y."/>
            <person name="Xie Q."/>
            <person name="Yu H."/>
            <person name="Lian J."/>
            <person name="Wen P."/>
            <person name="Zhang F."/>
            <person name="Li H."/>
            <person name="Zeng Y."/>
            <person name="Xiong Z."/>
            <person name="Liu S."/>
            <person name="Zhou L."/>
            <person name="Huang Z."/>
            <person name="An N."/>
            <person name="Wang J."/>
            <person name="Zheng Q."/>
            <person name="Xiong Y."/>
            <person name="Wang G."/>
            <person name="Wang B."/>
            <person name="Wang J."/>
            <person name="Fan Y."/>
            <person name="da Fonseca R.R."/>
            <person name="Alfaro-Nunez A."/>
            <person name="Schubert M."/>
            <person name="Orlando L."/>
            <person name="Mourier T."/>
            <person name="Howard J.T."/>
            <person name="Ganapathy G."/>
            <person name="Pfenning A."/>
            <person name="Whitney O."/>
            <person name="Rivas M.V."/>
            <person name="Hara E."/>
            <person name="Smith J."/>
            <person name="Farre M."/>
            <person name="Narayan J."/>
            <person name="Slavov G."/>
            <person name="Romanov M.N."/>
            <person name="Borges R."/>
            <person name="Machado J.P."/>
            <person name="Khan I."/>
            <person name="Springer M.S."/>
            <person name="Gatesy J."/>
            <person name="Hoffmann F.G."/>
            <person name="Opazo J.C."/>
            <person name="Hastad O."/>
            <person name="Sawyer R.H."/>
            <person name="Kim H."/>
            <person name="Kim K.W."/>
            <person name="Kim H.J."/>
            <person name="Cho S."/>
            <person name="Li N."/>
            <person name="Huang Y."/>
            <person name="Bruford M.W."/>
            <person name="Zhan X."/>
            <person name="Dixon A."/>
            <person name="Bertelsen M.F."/>
            <person name="Derryberry E."/>
            <person name="Warren W."/>
            <person name="Wilson R.K."/>
            <person name="Li S."/>
            <person name="Ray D.A."/>
            <person name="Green R.E."/>
            <person name="O'Brien S.J."/>
            <person name="Griffin D."/>
            <person name="Johnson W.E."/>
            <person name="Haussler D."/>
            <person name="Ryder O.A."/>
            <person name="Willerslev E."/>
            <person name="Graves G.R."/>
            <person name="Alstrom P."/>
            <person name="Fjeldsa J."/>
            <person name="Mindell D.P."/>
            <person name="Edwards S.V."/>
            <person name="Braun E.L."/>
            <person name="Rahbek C."/>
            <person name="Burt D.W."/>
            <person name="Houde P."/>
            <person name="Zhang Y."/>
            <person name="Yang H."/>
            <person name="Wang J."/>
            <person name="Jarvis E.D."/>
            <person name="Gilbert M.T."/>
            <person name="Wang J."/>
        </authorList>
    </citation>
    <scope>NUCLEOTIDE SEQUENCE [LARGE SCALE GENOMIC DNA]</scope>
</reference>
<dbReference type="Proteomes" id="UP000053858">
    <property type="component" value="Unassembled WGS sequence"/>
</dbReference>
<dbReference type="EMBL" id="KL870838">
    <property type="protein sequence ID" value="KGL89660.1"/>
    <property type="molecule type" value="Genomic_DNA"/>
</dbReference>
<gene>
    <name evidence="1" type="ORF">N301_14584</name>
</gene>
<organism evidence="1 2">
    <name type="scientific">Charadrius vociferus</name>
    <name type="common">Killdeer</name>
    <name type="synonym">Aegialitis vocifera</name>
    <dbReference type="NCBI Taxonomy" id="50402"/>
    <lineage>
        <taxon>Eukaryota</taxon>
        <taxon>Metazoa</taxon>
        <taxon>Chordata</taxon>
        <taxon>Craniata</taxon>
        <taxon>Vertebrata</taxon>
        <taxon>Euteleostomi</taxon>
        <taxon>Archelosauria</taxon>
        <taxon>Archosauria</taxon>
        <taxon>Dinosauria</taxon>
        <taxon>Saurischia</taxon>
        <taxon>Theropoda</taxon>
        <taxon>Coelurosauria</taxon>
        <taxon>Aves</taxon>
        <taxon>Neognathae</taxon>
        <taxon>Neoaves</taxon>
        <taxon>Charadriiformes</taxon>
        <taxon>Charadriidae</taxon>
        <taxon>Charadrius</taxon>
    </lineage>
</organism>
<keyword evidence="2" id="KW-1185">Reference proteome</keyword>
<proteinExistence type="predicted"/>
<protein>
    <submittedName>
        <fullName evidence="1">Uncharacterized protein</fullName>
    </submittedName>
</protein>